<dbReference type="EMBL" id="CAUYUE010000002">
    <property type="protein sequence ID" value="CAK0741145.1"/>
    <property type="molecule type" value="Genomic_DNA"/>
</dbReference>
<gene>
    <name evidence="1" type="ORF">CVIRNUC_001303</name>
</gene>
<evidence type="ECO:0000313" key="2">
    <source>
        <dbReference type="Proteomes" id="UP001314263"/>
    </source>
</evidence>
<protein>
    <submittedName>
        <fullName evidence="1">Uncharacterized protein</fullName>
    </submittedName>
</protein>
<reference evidence="1 2" key="1">
    <citation type="submission" date="2023-10" db="EMBL/GenBank/DDBJ databases">
        <authorList>
            <person name="Maclean D."/>
            <person name="Macfadyen A."/>
        </authorList>
    </citation>
    <scope>NUCLEOTIDE SEQUENCE [LARGE SCALE GENOMIC DNA]</scope>
</reference>
<name>A0AAV1HTN2_9CHLO</name>
<sequence>MRCEADMHVNNDASSYVPEECADGRETSEEQLYEMCTLLIRTSSWRSVQARACMPRQKTCDCCYPEIGCNGMHTLQAAWCTASVGHQHCRFFTTEKLLTR</sequence>
<accession>A0AAV1HTN2</accession>
<keyword evidence="2" id="KW-1185">Reference proteome</keyword>
<proteinExistence type="predicted"/>
<comment type="caution">
    <text evidence="1">The sequence shown here is derived from an EMBL/GenBank/DDBJ whole genome shotgun (WGS) entry which is preliminary data.</text>
</comment>
<organism evidence="1 2">
    <name type="scientific">Coccomyxa viridis</name>
    <dbReference type="NCBI Taxonomy" id="1274662"/>
    <lineage>
        <taxon>Eukaryota</taxon>
        <taxon>Viridiplantae</taxon>
        <taxon>Chlorophyta</taxon>
        <taxon>core chlorophytes</taxon>
        <taxon>Trebouxiophyceae</taxon>
        <taxon>Trebouxiophyceae incertae sedis</taxon>
        <taxon>Coccomyxaceae</taxon>
        <taxon>Coccomyxa</taxon>
    </lineage>
</organism>
<evidence type="ECO:0000313" key="1">
    <source>
        <dbReference type="EMBL" id="CAK0741145.1"/>
    </source>
</evidence>
<dbReference type="Proteomes" id="UP001314263">
    <property type="component" value="Unassembled WGS sequence"/>
</dbReference>
<dbReference type="AlphaFoldDB" id="A0AAV1HTN2"/>